<protein>
    <submittedName>
        <fullName evidence="2">Uncharacterized protein</fullName>
    </submittedName>
</protein>
<evidence type="ECO:0000313" key="3">
    <source>
        <dbReference type="Proteomes" id="UP000547444"/>
    </source>
</evidence>
<reference evidence="2 3" key="1">
    <citation type="submission" date="2020-03" db="EMBL/GenBank/DDBJ databases">
        <title>Sequencing the genomes of 1000 actinobacteria strains.</title>
        <authorList>
            <person name="Klenk H.-P."/>
        </authorList>
    </citation>
    <scope>NUCLEOTIDE SEQUENCE [LARGE SCALE GENOMIC DNA]</scope>
    <source>
        <strain evidence="2 3">DSM 44556</strain>
    </source>
</reference>
<accession>A0A7X5U2P9</accession>
<organism evidence="2 3">
    <name type="scientific">Mycolicibacterium fluoranthenivorans</name>
    <dbReference type="NCBI Taxonomy" id="258505"/>
    <lineage>
        <taxon>Bacteria</taxon>
        <taxon>Bacillati</taxon>
        <taxon>Actinomycetota</taxon>
        <taxon>Actinomycetes</taxon>
        <taxon>Mycobacteriales</taxon>
        <taxon>Mycobacteriaceae</taxon>
        <taxon>Mycolicibacterium</taxon>
    </lineage>
</organism>
<name>A0A7X5U2P9_9MYCO</name>
<evidence type="ECO:0000256" key="1">
    <source>
        <dbReference type="SAM" id="MobiDB-lite"/>
    </source>
</evidence>
<sequence>MSDHHDIGVDGAHSGVDRVDDPLRPFVRPGRVVLDGQVRRYGGMAAPV</sequence>
<dbReference type="Proteomes" id="UP000547444">
    <property type="component" value="Unassembled WGS sequence"/>
</dbReference>
<evidence type="ECO:0000313" key="2">
    <source>
        <dbReference type="EMBL" id="NIH97268.1"/>
    </source>
</evidence>
<gene>
    <name evidence="2" type="ORF">FHU31_004258</name>
</gene>
<keyword evidence="3" id="KW-1185">Reference proteome</keyword>
<dbReference type="AlphaFoldDB" id="A0A7X5U2P9"/>
<dbReference type="EMBL" id="JAANOW010000002">
    <property type="protein sequence ID" value="NIH97268.1"/>
    <property type="molecule type" value="Genomic_DNA"/>
</dbReference>
<feature type="region of interest" description="Disordered" evidence="1">
    <location>
        <begin position="1"/>
        <end position="22"/>
    </location>
</feature>
<proteinExistence type="predicted"/>
<comment type="caution">
    <text evidence="2">The sequence shown here is derived from an EMBL/GenBank/DDBJ whole genome shotgun (WGS) entry which is preliminary data.</text>
</comment>